<dbReference type="AlphaFoldDB" id="A0A0C2IUS7"/>
<dbReference type="InterPro" id="IPR027417">
    <property type="entry name" value="P-loop_NTPase"/>
</dbReference>
<dbReference type="GO" id="GO:0004386">
    <property type="term" value="F:helicase activity"/>
    <property type="evidence" value="ECO:0007669"/>
    <property type="project" value="UniProtKB-KW"/>
</dbReference>
<dbReference type="Gene3D" id="3.40.50.300">
    <property type="entry name" value="P-loop containing nucleotide triphosphate hydrolases"/>
    <property type="match status" value="1"/>
</dbReference>
<protein>
    <submittedName>
        <fullName evidence="2">Putative ATP-dependent RNA helicase DDX23</fullName>
    </submittedName>
</protein>
<dbReference type="Proteomes" id="UP000031668">
    <property type="component" value="Unassembled WGS sequence"/>
</dbReference>
<dbReference type="GO" id="GO:0005524">
    <property type="term" value="F:ATP binding"/>
    <property type="evidence" value="ECO:0007669"/>
    <property type="project" value="InterPro"/>
</dbReference>
<evidence type="ECO:0000313" key="2">
    <source>
        <dbReference type="EMBL" id="KII60582.1"/>
    </source>
</evidence>
<evidence type="ECO:0000313" key="3">
    <source>
        <dbReference type="Proteomes" id="UP000031668"/>
    </source>
</evidence>
<dbReference type="OMA" id="FRCWEES"/>
<comment type="caution">
    <text evidence="2">The sequence shown here is derived from an EMBL/GenBank/DDBJ whole genome shotgun (WGS) entry which is preliminary data.</text>
</comment>
<keyword evidence="2" id="KW-0067">ATP-binding</keyword>
<evidence type="ECO:0000259" key="1">
    <source>
        <dbReference type="Pfam" id="PF00270"/>
    </source>
</evidence>
<feature type="domain" description="DEAD/DEAH-box helicase" evidence="1">
    <location>
        <begin position="49"/>
        <end position="121"/>
    </location>
</feature>
<dbReference type="GO" id="GO:0003676">
    <property type="term" value="F:nucleic acid binding"/>
    <property type="evidence" value="ECO:0007669"/>
    <property type="project" value="InterPro"/>
</dbReference>
<dbReference type="InterPro" id="IPR011545">
    <property type="entry name" value="DEAD/DEAH_box_helicase_dom"/>
</dbReference>
<proteinExistence type="predicted"/>
<name>A0A0C2IUS7_THEKT</name>
<accession>A0A0C2IUS7</accession>
<keyword evidence="2" id="KW-0547">Nucleotide-binding</keyword>
<keyword evidence="3" id="KW-1185">Reference proteome</keyword>
<dbReference type="OrthoDB" id="196131at2759"/>
<sequence>MTDRDWRIFKEDFSISVKGGKICNPFRCWEESGLPEKLLEVIKNLGYDTAAYIIPLIVWILGLGHSDKFGEANNRTDIDSSGPYAIILAPTRELSLQIDEEVSKFAKPLDIKTVNLIGGVLYPPDLDLKRNAGHLSTSRMPGTKIHR</sequence>
<dbReference type="EMBL" id="JWZT01005561">
    <property type="protein sequence ID" value="KII60582.1"/>
    <property type="molecule type" value="Genomic_DNA"/>
</dbReference>
<dbReference type="Pfam" id="PF00270">
    <property type="entry name" value="DEAD"/>
    <property type="match status" value="1"/>
</dbReference>
<reference evidence="2 3" key="1">
    <citation type="journal article" date="2014" name="Genome Biol. Evol.">
        <title>The genome of the myxosporean Thelohanellus kitauei shows adaptations to nutrient acquisition within its fish host.</title>
        <authorList>
            <person name="Yang Y."/>
            <person name="Xiong J."/>
            <person name="Zhou Z."/>
            <person name="Huo F."/>
            <person name="Miao W."/>
            <person name="Ran C."/>
            <person name="Liu Y."/>
            <person name="Zhang J."/>
            <person name="Feng J."/>
            <person name="Wang M."/>
            <person name="Wang M."/>
            <person name="Wang L."/>
            <person name="Yao B."/>
        </authorList>
    </citation>
    <scope>NUCLEOTIDE SEQUENCE [LARGE SCALE GENOMIC DNA]</scope>
    <source>
        <strain evidence="2">Wuqing</strain>
    </source>
</reference>
<gene>
    <name evidence="2" type="ORF">RF11_09468</name>
</gene>
<keyword evidence="2" id="KW-0378">Hydrolase</keyword>
<keyword evidence="2" id="KW-0347">Helicase</keyword>
<dbReference type="SUPFAM" id="SSF52540">
    <property type="entry name" value="P-loop containing nucleoside triphosphate hydrolases"/>
    <property type="match status" value="1"/>
</dbReference>
<organism evidence="2 3">
    <name type="scientific">Thelohanellus kitauei</name>
    <name type="common">Myxosporean</name>
    <dbReference type="NCBI Taxonomy" id="669202"/>
    <lineage>
        <taxon>Eukaryota</taxon>
        <taxon>Metazoa</taxon>
        <taxon>Cnidaria</taxon>
        <taxon>Myxozoa</taxon>
        <taxon>Myxosporea</taxon>
        <taxon>Bivalvulida</taxon>
        <taxon>Platysporina</taxon>
        <taxon>Myxobolidae</taxon>
        <taxon>Thelohanellus</taxon>
    </lineage>
</organism>